<dbReference type="RefSeq" id="WP_179388837.1">
    <property type="nucleotide sequence ID" value="NZ_JACBYQ010000001.1"/>
</dbReference>
<evidence type="ECO:0000313" key="1">
    <source>
        <dbReference type="EMBL" id="NYE95159.1"/>
    </source>
</evidence>
<evidence type="ECO:0000313" key="2">
    <source>
        <dbReference type="Proteomes" id="UP000521748"/>
    </source>
</evidence>
<dbReference type="AlphaFoldDB" id="A0A7Y9LT84"/>
<proteinExistence type="predicted"/>
<protein>
    <submittedName>
        <fullName evidence="1">Uncharacterized protein</fullName>
    </submittedName>
</protein>
<dbReference type="Proteomes" id="UP000521748">
    <property type="component" value="Unassembled WGS sequence"/>
</dbReference>
<comment type="caution">
    <text evidence="1">The sequence shown here is derived from an EMBL/GenBank/DDBJ whole genome shotgun (WGS) entry which is preliminary data.</text>
</comment>
<name>A0A7Y9LT84_9MICC</name>
<keyword evidence="2" id="KW-1185">Reference proteome</keyword>
<accession>A0A7Y9LT84</accession>
<reference evidence="1 2" key="1">
    <citation type="submission" date="2020-07" db="EMBL/GenBank/DDBJ databases">
        <title>Sequencing the genomes of 1000 actinobacteria strains.</title>
        <authorList>
            <person name="Klenk H.-P."/>
        </authorList>
    </citation>
    <scope>NUCLEOTIDE SEQUENCE [LARGE SCALE GENOMIC DNA]</scope>
    <source>
        <strain evidence="1 2">DSM 102047</strain>
    </source>
</reference>
<gene>
    <name evidence="1" type="ORF">FHU41_001380</name>
</gene>
<organism evidence="1 2">
    <name type="scientific">Psychromicrobium silvestre</name>
    <dbReference type="NCBI Taxonomy" id="1645614"/>
    <lineage>
        <taxon>Bacteria</taxon>
        <taxon>Bacillati</taxon>
        <taxon>Actinomycetota</taxon>
        <taxon>Actinomycetes</taxon>
        <taxon>Micrococcales</taxon>
        <taxon>Micrococcaceae</taxon>
        <taxon>Psychromicrobium</taxon>
    </lineage>
</organism>
<dbReference type="EMBL" id="JACBYQ010000001">
    <property type="protein sequence ID" value="NYE95159.1"/>
    <property type="molecule type" value="Genomic_DNA"/>
</dbReference>
<sequence length="275" mass="30691">MEGTLDQDLGDRTELASRVLAELTELRSRPGMLTIEKFSQFETLRQICGGSDQVDAFMMFDREMRRFQAGARNEAAAALSICAKADSVLDRLQLTAETLSDTQLRDQRSARRWSDAGLKTIAAELVYLANIRGRLGTELLSIEVAGTAETGLVLVIDQMLTASLPDRAPLIRLWAYTADDELEEREVFVDLENHPATTASRDTYTMKRHRVGVPIPAIPELRAETKLLTISVEGRDARMRTVSLEDRTSLPEELTIRFAVYRTIAAVDLVAYSNI</sequence>